<sequence>MNNHSEVLYVLSIALIEIRATGNLEKAHILADVVHNVPTMISAGSSADEIAEKVMLNAKRHGADDYFSKLFEKAKKQ</sequence>
<gene>
    <name evidence="1" type="ORF">GGR95_000378</name>
</gene>
<evidence type="ECO:0000313" key="1">
    <source>
        <dbReference type="EMBL" id="MBB3992759.1"/>
    </source>
</evidence>
<name>A0A7W6E7P1_9RHOB</name>
<organism evidence="1 2">
    <name type="scientific">Sulfitobacter undariae</name>
    <dbReference type="NCBI Taxonomy" id="1563671"/>
    <lineage>
        <taxon>Bacteria</taxon>
        <taxon>Pseudomonadati</taxon>
        <taxon>Pseudomonadota</taxon>
        <taxon>Alphaproteobacteria</taxon>
        <taxon>Rhodobacterales</taxon>
        <taxon>Roseobacteraceae</taxon>
        <taxon>Sulfitobacter</taxon>
    </lineage>
</organism>
<proteinExistence type="predicted"/>
<keyword evidence="2" id="KW-1185">Reference proteome</keyword>
<dbReference type="Proteomes" id="UP000530268">
    <property type="component" value="Unassembled WGS sequence"/>
</dbReference>
<evidence type="ECO:0000313" key="2">
    <source>
        <dbReference type="Proteomes" id="UP000530268"/>
    </source>
</evidence>
<accession>A0A7W6E7P1</accession>
<dbReference type="AlphaFoldDB" id="A0A7W6E7P1"/>
<dbReference type="EMBL" id="JACIEI010000001">
    <property type="protein sequence ID" value="MBB3992759.1"/>
    <property type="molecule type" value="Genomic_DNA"/>
</dbReference>
<dbReference type="RefSeq" id="WP_184562182.1">
    <property type="nucleotide sequence ID" value="NZ_JACIEI010000001.1"/>
</dbReference>
<comment type="caution">
    <text evidence="1">The sequence shown here is derived from an EMBL/GenBank/DDBJ whole genome shotgun (WGS) entry which is preliminary data.</text>
</comment>
<protein>
    <submittedName>
        <fullName evidence="1">Transcriptional regulator</fullName>
    </submittedName>
</protein>
<reference evidence="1 2" key="1">
    <citation type="submission" date="2020-08" db="EMBL/GenBank/DDBJ databases">
        <title>Genomic Encyclopedia of Type Strains, Phase IV (KMG-IV): sequencing the most valuable type-strain genomes for metagenomic binning, comparative biology and taxonomic classification.</title>
        <authorList>
            <person name="Goeker M."/>
        </authorList>
    </citation>
    <scope>NUCLEOTIDE SEQUENCE [LARGE SCALE GENOMIC DNA]</scope>
    <source>
        <strain evidence="1 2">DSM 102234</strain>
    </source>
</reference>